<dbReference type="EMBL" id="CP051627">
    <property type="protein sequence ID" value="UPT19557.1"/>
    <property type="molecule type" value="Genomic_DNA"/>
</dbReference>
<evidence type="ECO:0000313" key="1">
    <source>
        <dbReference type="EMBL" id="UPT19557.1"/>
    </source>
</evidence>
<protein>
    <recommendedName>
        <fullName evidence="3">Transposase</fullName>
    </recommendedName>
</protein>
<proteinExistence type="predicted"/>
<accession>A0ABY4KVT8</accession>
<sequence length="195" mass="21930">MAGEVRRHQIANRVAVQLNYLNAGPRHGEGVCRTCFGATTSPWYQHCYQCEKIQRRAHGLLADLVVPITYRNGHEGQHSRDLRMYKKNPASEAARKNLAVLFRDFCVRHIRCVKKTAGVASFTHVAFVPSTKNPGQAHPLQTLLAPTVRSLRRIDLGVNRDVSPGAREFHQEWFLLDEIPDPGRRPPSSSSTTRG</sequence>
<evidence type="ECO:0000313" key="2">
    <source>
        <dbReference type="Proteomes" id="UP000832041"/>
    </source>
</evidence>
<dbReference type="Proteomes" id="UP000832041">
    <property type="component" value="Chromosome"/>
</dbReference>
<reference evidence="1 2" key="1">
    <citation type="submission" date="2020-04" db="EMBL/GenBank/DDBJ databases">
        <title>Thermobifida alba genome sequencing and assembly.</title>
        <authorList>
            <person name="Luzics S."/>
            <person name="Horvath B."/>
            <person name="Nagy I."/>
            <person name="Toth A."/>
            <person name="Nagy I."/>
            <person name="Kukolya J."/>
        </authorList>
    </citation>
    <scope>NUCLEOTIDE SEQUENCE [LARGE SCALE GENOMIC DNA]</scope>
    <source>
        <strain evidence="1 2">DSM 43795</strain>
    </source>
</reference>
<organism evidence="1 2">
    <name type="scientific">Thermobifida alba</name>
    <name type="common">Thermomonospora alba</name>
    <dbReference type="NCBI Taxonomy" id="53522"/>
    <lineage>
        <taxon>Bacteria</taxon>
        <taxon>Bacillati</taxon>
        <taxon>Actinomycetota</taxon>
        <taxon>Actinomycetes</taxon>
        <taxon>Streptosporangiales</taxon>
        <taxon>Nocardiopsidaceae</taxon>
        <taxon>Thermobifida</taxon>
    </lineage>
</organism>
<keyword evidence="2" id="KW-1185">Reference proteome</keyword>
<evidence type="ECO:0008006" key="3">
    <source>
        <dbReference type="Google" id="ProtNLM"/>
    </source>
</evidence>
<name>A0ABY4KVT8_THEAE</name>
<dbReference type="RefSeq" id="WP_248591779.1">
    <property type="nucleotide sequence ID" value="NZ_BAABEB010000001.1"/>
</dbReference>
<gene>
    <name evidence="1" type="ORF">FOF52_00075</name>
</gene>